<keyword evidence="5" id="KW-1185">Reference proteome</keyword>
<feature type="compositionally biased region" description="Low complexity" evidence="3">
    <location>
        <begin position="58"/>
        <end position="72"/>
    </location>
</feature>
<dbReference type="Pfam" id="PF15268">
    <property type="entry name" value="Dapper"/>
    <property type="match status" value="1"/>
</dbReference>
<evidence type="ECO:0008006" key="6">
    <source>
        <dbReference type="Google" id="ProtNLM"/>
    </source>
</evidence>
<feature type="compositionally biased region" description="Low complexity" evidence="3">
    <location>
        <begin position="386"/>
        <end position="398"/>
    </location>
</feature>
<dbReference type="Proteomes" id="UP000314983">
    <property type="component" value="Chromosome 4"/>
</dbReference>
<accession>A0A4W4GAP9</accession>
<feature type="compositionally biased region" description="Basic and acidic residues" evidence="3">
    <location>
        <begin position="1"/>
        <end position="11"/>
    </location>
</feature>
<reference evidence="4" key="5">
    <citation type="submission" date="2025-09" db="UniProtKB">
        <authorList>
            <consortium name="Ensembl"/>
        </authorList>
    </citation>
    <scope>IDENTIFICATION</scope>
</reference>
<gene>
    <name evidence="4" type="primary">SHF</name>
</gene>
<dbReference type="OMA" id="MRVETYI"/>
<reference evidence="5" key="1">
    <citation type="journal article" date="2014" name="Science">
        <title>Nonhuman genetics. Genomic basis for the convergent evolution of electric organs.</title>
        <authorList>
            <person name="Gallant J.R."/>
            <person name="Traeger L.L."/>
            <person name="Volkening J.D."/>
            <person name="Moffett H."/>
            <person name="Chen P.H."/>
            <person name="Novina C.D."/>
            <person name="Phillips G.N.Jr."/>
            <person name="Anand R."/>
            <person name="Wells G.B."/>
            <person name="Pinch M."/>
            <person name="Guth R."/>
            <person name="Unguez G.A."/>
            <person name="Albert J.S."/>
            <person name="Zakon H.H."/>
            <person name="Samanta M.P."/>
            <person name="Sussman M.R."/>
        </authorList>
    </citation>
    <scope>NUCLEOTIDE SEQUENCE [LARGE SCALE GENOMIC DNA]</scope>
</reference>
<feature type="region of interest" description="Disordered" evidence="3">
    <location>
        <begin position="361"/>
        <end position="426"/>
    </location>
</feature>
<evidence type="ECO:0000256" key="2">
    <source>
        <dbReference type="ARBA" id="ARBA00023054"/>
    </source>
</evidence>
<keyword evidence="2" id="KW-0175">Coiled coil</keyword>
<dbReference type="GO" id="GO:0090090">
    <property type="term" value="P:negative regulation of canonical Wnt signaling pathway"/>
    <property type="evidence" value="ECO:0007669"/>
    <property type="project" value="TreeGrafter"/>
</dbReference>
<organism evidence="4 5">
    <name type="scientific">Electrophorus electricus</name>
    <name type="common">Electric eel</name>
    <name type="synonym">Gymnotus electricus</name>
    <dbReference type="NCBI Taxonomy" id="8005"/>
    <lineage>
        <taxon>Eukaryota</taxon>
        <taxon>Metazoa</taxon>
        <taxon>Chordata</taxon>
        <taxon>Craniata</taxon>
        <taxon>Vertebrata</taxon>
        <taxon>Euteleostomi</taxon>
        <taxon>Actinopterygii</taxon>
        <taxon>Neopterygii</taxon>
        <taxon>Teleostei</taxon>
        <taxon>Ostariophysi</taxon>
        <taxon>Gymnotiformes</taxon>
        <taxon>Gymnotoidei</taxon>
        <taxon>Gymnotidae</taxon>
        <taxon>Electrophorus</taxon>
    </lineage>
</organism>
<feature type="region of interest" description="Disordered" evidence="3">
    <location>
        <begin position="169"/>
        <end position="206"/>
    </location>
</feature>
<dbReference type="InterPro" id="IPR024843">
    <property type="entry name" value="Dapper"/>
</dbReference>
<feature type="region of interest" description="Disordered" evidence="3">
    <location>
        <begin position="220"/>
        <end position="313"/>
    </location>
</feature>
<reference evidence="4" key="3">
    <citation type="submission" date="2020-05" db="EMBL/GenBank/DDBJ databases">
        <title>Electrophorus electricus (electric eel) genome, fEleEle1, primary haplotype.</title>
        <authorList>
            <person name="Myers G."/>
            <person name="Meyer A."/>
            <person name="Fedrigo O."/>
            <person name="Formenti G."/>
            <person name="Rhie A."/>
            <person name="Tracey A."/>
            <person name="Sims Y."/>
            <person name="Jarvis E.D."/>
        </authorList>
    </citation>
    <scope>NUCLEOTIDE SEQUENCE [LARGE SCALE GENOMIC DNA]</scope>
</reference>
<evidence type="ECO:0000256" key="1">
    <source>
        <dbReference type="ARBA" id="ARBA00010807"/>
    </source>
</evidence>
<dbReference type="GeneTree" id="ENSGT00950000183181"/>
<evidence type="ECO:0000256" key="3">
    <source>
        <dbReference type="SAM" id="MobiDB-lite"/>
    </source>
</evidence>
<evidence type="ECO:0000313" key="4">
    <source>
        <dbReference type="Ensembl" id="ENSEEEP00000033382.2"/>
    </source>
</evidence>
<feature type="region of interest" description="Disordered" evidence="3">
    <location>
        <begin position="318"/>
        <end position="337"/>
    </location>
</feature>
<reference evidence="4" key="4">
    <citation type="submission" date="2025-08" db="UniProtKB">
        <authorList>
            <consortium name="Ensembl"/>
        </authorList>
    </citation>
    <scope>IDENTIFICATION</scope>
</reference>
<evidence type="ECO:0000313" key="5">
    <source>
        <dbReference type="Proteomes" id="UP000314983"/>
    </source>
</evidence>
<protein>
    <recommendedName>
        <fullName evidence="6">Dapper homolog 3-like</fullName>
    </recommendedName>
</protein>
<dbReference type="PANTHER" id="PTHR15919:SF1">
    <property type="entry name" value="DAPPER HOMOLOG 3"/>
    <property type="match status" value="1"/>
</dbReference>
<feature type="compositionally biased region" description="Basic and acidic residues" evidence="3">
    <location>
        <begin position="259"/>
        <end position="273"/>
    </location>
</feature>
<feature type="compositionally biased region" description="Polar residues" evidence="3">
    <location>
        <begin position="195"/>
        <end position="205"/>
    </location>
</feature>
<name>A0A4W4GAP9_ELEEL</name>
<reference evidence="5" key="2">
    <citation type="journal article" date="2017" name="Sci. Adv.">
        <title>A tail of two voltages: Proteomic comparison of the three electric organs of the electric eel.</title>
        <authorList>
            <person name="Traeger L.L."/>
            <person name="Sabat G."/>
            <person name="Barrett-Wilt G.A."/>
            <person name="Wells G.B."/>
            <person name="Sussman M.R."/>
        </authorList>
    </citation>
    <scope>NUCLEOTIDE SEQUENCE [LARGE SCALE GENOMIC DNA]</scope>
</reference>
<dbReference type="PANTHER" id="PTHR15919">
    <property type="entry name" value="DAPPER-RELATED"/>
    <property type="match status" value="1"/>
</dbReference>
<dbReference type="GO" id="GO:0005737">
    <property type="term" value="C:cytoplasm"/>
    <property type="evidence" value="ECO:0007669"/>
    <property type="project" value="TreeGrafter"/>
</dbReference>
<feature type="compositionally biased region" description="Acidic residues" evidence="3">
    <location>
        <begin position="33"/>
        <end position="43"/>
    </location>
</feature>
<sequence length="454" mass="49576">MLDWEAQRESPPRAALPRSFSAPYPPLEGIAEGTEEEDDDEDGVVNGEPINGPETGPADEGVSVEAEVGSAAEADEGPTAEDIQQALRVEAYILGLLQRCSIGAPASSSAGLTTSNHWPELHPYPSITPSYCNPPPNHSEWQEWSALGEEEDGGEDSQGGYYMSHLEAQAEPSSLGCEDAESSLEMEPYGAMEPRSSSQVDSLQHQRGYLEHRPAALDSRGSHYIRTCVSPPLTPEESVEEEWAPRSLEQEPPRPLPRMHQEEWWTSAREMHPKTASRSQSEGSFPPRGWSVQSEHRYHTVGRGTGGDRADEDYLSKRRLWSSSADLSQEEEEPALRGEEHLHAHIRPPCHTFPHAYTQYSDQAQRQGAGLSGRVAQADGSDSSLSETCSPGSSSVSSDSDESGGLVWPQRLPPRLPPSSQSTPGAVVKVKASHALKRKILRFRSSSLKVMTTV</sequence>
<dbReference type="STRING" id="8005.ENSEEEP00000033382"/>
<dbReference type="AlphaFoldDB" id="A0A4W4GAP9"/>
<proteinExistence type="inferred from homology"/>
<comment type="similarity">
    <text evidence="1">Belongs to the dapper family.</text>
</comment>
<dbReference type="Ensembl" id="ENSEEET00000033776.2">
    <property type="protein sequence ID" value="ENSEEEP00000033382.2"/>
    <property type="gene ID" value="ENSEEEG00000015868.2"/>
</dbReference>
<feature type="region of interest" description="Disordered" evidence="3">
    <location>
        <begin position="1"/>
        <end position="82"/>
    </location>
</feature>